<evidence type="ECO:0000256" key="8">
    <source>
        <dbReference type="ARBA" id="ARBA00023239"/>
    </source>
</evidence>
<evidence type="ECO:0000259" key="12">
    <source>
        <dbReference type="PROSITE" id="PS51144"/>
    </source>
</evidence>
<keyword evidence="11" id="KW-1133">Transmembrane helix</keyword>
<comment type="similarity">
    <text evidence="4">Belongs to the alpha-class carbonic anhydrase family.</text>
</comment>
<dbReference type="Gramene" id="MELO3C031015.2.1">
    <property type="protein sequence ID" value="MELO3C031015.2.1"/>
    <property type="gene ID" value="MELO3C031015.2"/>
</dbReference>
<keyword evidence="8 10" id="KW-0456">Lyase</keyword>
<evidence type="ECO:0000256" key="1">
    <source>
        <dbReference type="ARBA" id="ARBA00001947"/>
    </source>
</evidence>
<dbReference type="InterPro" id="IPR041891">
    <property type="entry name" value="Alpha_CA_prokaryot-like"/>
</dbReference>
<evidence type="ECO:0000256" key="10">
    <source>
        <dbReference type="RuleBase" id="RU367011"/>
    </source>
</evidence>
<evidence type="ECO:0000256" key="2">
    <source>
        <dbReference type="ARBA" id="ARBA00002904"/>
    </source>
</evidence>
<sequence>RSPPFARKQNLYKIFLFSTQNLFFFCNFFHSVFGIMLRLSQSSFTLAFLTFLTSTLLWASVISHQLQEECEFDYIGGSNKGPTKWGAIKREWANCNYGKMQSPIDLSTKTIQVVNSMGQLNKRYIPFGAILKNRGHDVSVGWEGNAGSIEINGTQYFLKQTHWHSPSEHTINGKRYDLELHVVHQSSNPNAKYPLAVVSFLYEIGPPDSFLSKVSREIKELSHGKKDQMKLGSINPNEIRRGGINYYRYVGSLTVPPCTEGVIWSINKQIGTVSQEQVMLLRSVVEHCAEKNARPIQPLNGRQVVQLYDPNP</sequence>
<dbReference type="EnsemblPlants" id="MELO3C031015.2.1">
    <property type="protein sequence ID" value="MELO3C031015.2.1"/>
    <property type="gene ID" value="MELO3C031015.2"/>
</dbReference>
<dbReference type="CDD" id="cd03124">
    <property type="entry name" value="alpha_CA_prokaryotic_like"/>
    <property type="match status" value="1"/>
</dbReference>
<evidence type="ECO:0000313" key="13">
    <source>
        <dbReference type="EnsemblPlants" id="MELO3C031015.2.1"/>
    </source>
</evidence>
<comment type="function">
    <text evidence="2 10">Reversible hydration of carbon dioxide.</text>
</comment>
<dbReference type="InterPro" id="IPR018338">
    <property type="entry name" value="Carbonic_anhydrase_a-class_CS"/>
</dbReference>
<evidence type="ECO:0000256" key="7">
    <source>
        <dbReference type="ARBA" id="ARBA00022833"/>
    </source>
</evidence>
<dbReference type="PROSITE" id="PS51144">
    <property type="entry name" value="ALPHA_CA_2"/>
    <property type="match status" value="1"/>
</dbReference>
<organism evidence="13">
    <name type="scientific">Cucumis melo</name>
    <name type="common">Muskmelon</name>
    <dbReference type="NCBI Taxonomy" id="3656"/>
    <lineage>
        <taxon>Eukaryota</taxon>
        <taxon>Viridiplantae</taxon>
        <taxon>Streptophyta</taxon>
        <taxon>Embryophyta</taxon>
        <taxon>Tracheophyta</taxon>
        <taxon>Spermatophyta</taxon>
        <taxon>Magnoliopsida</taxon>
        <taxon>eudicotyledons</taxon>
        <taxon>Gunneridae</taxon>
        <taxon>Pentapetalae</taxon>
        <taxon>rosids</taxon>
        <taxon>fabids</taxon>
        <taxon>Cucurbitales</taxon>
        <taxon>Cucurbitaceae</taxon>
        <taxon>Benincaseae</taxon>
        <taxon>Cucumis</taxon>
    </lineage>
</organism>
<dbReference type="AlphaFoldDB" id="A0A9I9EAB9"/>
<comment type="subcellular location">
    <subcellularLocation>
        <location evidence="3">Plastid</location>
        <location evidence="3">Chloroplast stroma</location>
    </subcellularLocation>
</comment>
<evidence type="ECO:0000256" key="3">
    <source>
        <dbReference type="ARBA" id="ARBA00004470"/>
    </source>
</evidence>
<dbReference type="EC" id="4.2.1.1" evidence="5 10"/>
<dbReference type="InterPro" id="IPR036398">
    <property type="entry name" value="CA_dom_sf"/>
</dbReference>
<proteinExistence type="inferred from homology"/>
<evidence type="ECO:0000256" key="11">
    <source>
        <dbReference type="SAM" id="Phobius"/>
    </source>
</evidence>
<dbReference type="GO" id="GO:0008270">
    <property type="term" value="F:zinc ion binding"/>
    <property type="evidence" value="ECO:0007669"/>
    <property type="project" value="UniProtKB-UniRule"/>
</dbReference>
<accession>A0A9I9EAB9</accession>
<dbReference type="InterPro" id="IPR001148">
    <property type="entry name" value="CA_dom"/>
</dbReference>
<evidence type="ECO:0000256" key="5">
    <source>
        <dbReference type="ARBA" id="ARBA00012925"/>
    </source>
</evidence>
<dbReference type="PANTHER" id="PTHR18952:SF201">
    <property type="entry name" value="CARBONIC ANHYDRASE"/>
    <property type="match status" value="1"/>
</dbReference>
<keyword evidence="11" id="KW-0472">Membrane</keyword>
<evidence type="ECO:0000256" key="6">
    <source>
        <dbReference type="ARBA" id="ARBA00022723"/>
    </source>
</evidence>
<dbReference type="PROSITE" id="PS00162">
    <property type="entry name" value="ALPHA_CA_1"/>
    <property type="match status" value="1"/>
</dbReference>
<comment type="cofactor">
    <cofactor evidence="1 10">
        <name>Zn(2+)</name>
        <dbReference type="ChEBI" id="CHEBI:29105"/>
    </cofactor>
</comment>
<keyword evidence="7 10" id="KW-0862">Zinc</keyword>
<keyword evidence="6 10" id="KW-0479">Metal-binding</keyword>
<keyword evidence="11" id="KW-0812">Transmembrane</keyword>
<dbReference type="GO" id="GO:0009570">
    <property type="term" value="C:chloroplast stroma"/>
    <property type="evidence" value="ECO:0007669"/>
    <property type="project" value="UniProtKB-SubCell"/>
</dbReference>
<feature type="transmembrane region" description="Helical" evidence="11">
    <location>
        <begin position="12"/>
        <end position="37"/>
    </location>
</feature>
<dbReference type="PANTHER" id="PTHR18952">
    <property type="entry name" value="CARBONIC ANHYDRASE"/>
    <property type="match status" value="1"/>
</dbReference>
<dbReference type="Gene3D" id="3.10.200.10">
    <property type="entry name" value="Alpha carbonic anhydrase"/>
    <property type="match status" value="1"/>
</dbReference>
<dbReference type="SUPFAM" id="SSF51069">
    <property type="entry name" value="Carbonic anhydrase"/>
    <property type="match status" value="1"/>
</dbReference>
<dbReference type="SMART" id="SM01057">
    <property type="entry name" value="Carb_anhydrase"/>
    <property type="match status" value="1"/>
</dbReference>
<comment type="catalytic activity">
    <reaction evidence="9 10">
        <text>hydrogencarbonate + H(+) = CO2 + H2O</text>
        <dbReference type="Rhea" id="RHEA:10748"/>
        <dbReference type="ChEBI" id="CHEBI:15377"/>
        <dbReference type="ChEBI" id="CHEBI:15378"/>
        <dbReference type="ChEBI" id="CHEBI:16526"/>
        <dbReference type="ChEBI" id="CHEBI:17544"/>
        <dbReference type="EC" id="4.2.1.1"/>
    </reaction>
</comment>
<feature type="transmembrane region" description="Helical" evidence="11">
    <location>
        <begin position="44"/>
        <end position="62"/>
    </location>
</feature>
<evidence type="ECO:0000256" key="4">
    <source>
        <dbReference type="ARBA" id="ARBA00006365"/>
    </source>
</evidence>
<dbReference type="GO" id="GO:0006730">
    <property type="term" value="P:one-carbon metabolic process"/>
    <property type="evidence" value="ECO:0007669"/>
    <property type="project" value="TreeGrafter"/>
</dbReference>
<feature type="domain" description="Alpha-carbonic anhydrase" evidence="12">
    <location>
        <begin position="70"/>
        <end position="308"/>
    </location>
</feature>
<dbReference type="GO" id="GO:0004089">
    <property type="term" value="F:carbonate dehydratase activity"/>
    <property type="evidence" value="ECO:0007669"/>
    <property type="project" value="UniProtKB-UniRule"/>
</dbReference>
<protein>
    <recommendedName>
        <fullName evidence="5 10">Carbonic anhydrase</fullName>
        <ecNumber evidence="5 10">4.2.1.1</ecNumber>
    </recommendedName>
</protein>
<dbReference type="Pfam" id="PF00194">
    <property type="entry name" value="Carb_anhydrase"/>
    <property type="match status" value="1"/>
</dbReference>
<dbReference type="InterPro" id="IPR023561">
    <property type="entry name" value="Carbonic_anhydrase_a-class"/>
</dbReference>
<reference evidence="13" key="1">
    <citation type="submission" date="2023-03" db="UniProtKB">
        <authorList>
            <consortium name="EnsemblPlants"/>
        </authorList>
    </citation>
    <scope>IDENTIFICATION</scope>
</reference>
<name>A0A9I9EAB9_CUCME</name>
<comment type="similarity">
    <text evidence="10">Belongs to the alpha-carbonic anhydrase family.</text>
</comment>
<evidence type="ECO:0000256" key="9">
    <source>
        <dbReference type="ARBA" id="ARBA00048348"/>
    </source>
</evidence>